<organism evidence="2 3">
    <name type="scientific">Lentinus tigrinus ALCF2SS1-6</name>
    <dbReference type="NCBI Taxonomy" id="1328759"/>
    <lineage>
        <taxon>Eukaryota</taxon>
        <taxon>Fungi</taxon>
        <taxon>Dikarya</taxon>
        <taxon>Basidiomycota</taxon>
        <taxon>Agaricomycotina</taxon>
        <taxon>Agaricomycetes</taxon>
        <taxon>Polyporales</taxon>
        <taxon>Polyporaceae</taxon>
        <taxon>Lentinus</taxon>
    </lineage>
</organism>
<evidence type="ECO:0000313" key="2">
    <source>
        <dbReference type="EMBL" id="RPD58722.1"/>
    </source>
</evidence>
<dbReference type="OrthoDB" id="2758168at2759"/>
<dbReference type="EMBL" id="ML122273">
    <property type="protein sequence ID" value="RPD58722.1"/>
    <property type="molecule type" value="Genomic_DNA"/>
</dbReference>
<dbReference type="AlphaFoldDB" id="A0A5C2S514"/>
<accession>A0A5C2S514</accession>
<evidence type="ECO:0000256" key="1">
    <source>
        <dbReference type="SAM" id="MobiDB-lite"/>
    </source>
</evidence>
<protein>
    <submittedName>
        <fullName evidence="2">Uncharacterized protein</fullName>
    </submittedName>
</protein>
<proteinExistence type="predicted"/>
<reference evidence="2" key="1">
    <citation type="journal article" date="2018" name="Genome Biol. Evol.">
        <title>Genomics and development of Lentinus tigrinus, a white-rot wood-decaying mushroom with dimorphic fruiting bodies.</title>
        <authorList>
            <person name="Wu B."/>
            <person name="Xu Z."/>
            <person name="Knudson A."/>
            <person name="Carlson A."/>
            <person name="Chen N."/>
            <person name="Kovaka S."/>
            <person name="LaButti K."/>
            <person name="Lipzen A."/>
            <person name="Pennachio C."/>
            <person name="Riley R."/>
            <person name="Schakwitz W."/>
            <person name="Umezawa K."/>
            <person name="Ohm R.A."/>
            <person name="Grigoriev I.V."/>
            <person name="Nagy L.G."/>
            <person name="Gibbons J."/>
            <person name="Hibbett D."/>
        </authorList>
    </citation>
    <scope>NUCLEOTIDE SEQUENCE [LARGE SCALE GENOMIC DNA]</scope>
    <source>
        <strain evidence="2">ALCF2SS1-6</strain>
    </source>
</reference>
<feature type="region of interest" description="Disordered" evidence="1">
    <location>
        <begin position="29"/>
        <end position="68"/>
    </location>
</feature>
<feature type="compositionally biased region" description="Polar residues" evidence="1">
    <location>
        <begin position="30"/>
        <end position="51"/>
    </location>
</feature>
<keyword evidence="3" id="KW-1185">Reference proteome</keyword>
<sequence length="406" mass="45241">MLHLRLVPPEGCRVRGRFLRRVLELHPYQRSASSATGRTPRASSRTLSTASEPAEPLESLRGRPRKYPGIRTLDPAKLTAEDHIILGKRRASTKFIYAYSRFSPTRVRIDLPDSGLLQGPYSESHGSGDDEPGGFLYFHRYPCAPPLSGEIRLRLTTSNDPSTFPSGVDYTSARGVPWCIPLLAVAAGQMFYPFVHLLTSVDGLVSQRVMDIAMEDSHRFITGHGHHGSRSLHAFGQPFDLPLDHYKHSFSFIGTQHVSSVAFKKLTMFRTNRLPVGFEPLAPRRPEYHAPFLGTLLCCFEPSPLPQHAGKHVVVIRVIRALDAVRPNPSYSGPSYPLDLMPQDGQLLKCMYHRKVKTWTGDADKPSRPKGRSPAASLSILFENAVEYGSWPLQAAMPHSPAYESR</sequence>
<evidence type="ECO:0000313" key="3">
    <source>
        <dbReference type="Proteomes" id="UP000313359"/>
    </source>
</evidence>
<name>A0A5C2S514_9APHY</name>
<gene>
    <name evidence="2" type="ORF">L227DRAFT_174854</name>
</gene>
<dbReference type="Proteomes" id="UP000313359">
    <property type="component" value="Unassembled WGS sequence"/>
</dbReference>